<proteinExistence type="inferred from homology"/>
<dbReference type="NCBIfam" id="TIGR00252">
    <property type="entry name" value="YraN family protein"/>
    <property type="match status" value="1"/>
</dbReference>
<dbReference type="GO" id="GO:0003676">
    <property type="term" value="F:nucleic acid binding"/>
    <property type="evidence" value="ECO:0007669"/>
    <property type="project" value="InterPro"/>
</dbReference>
<gene>
    <name evidence="3" type="ORF">H8718_07885</name>
</gene>
<dbReference type="Pfam" id="PF02021">
    <property type="entry name" value="UPF0102"/>
    <property type="match status" value="1"/>
</dbReference>
<dbReference type="SUPFAM" id="SSF52980">
    <property type="entry name" value="Restriction endonuclease-like"/>
    <property type="match status" value="1"/>
</dbReference>
<evidence type="ECO:0000313" key="3">
    <source>
        <dbReference type="EMBL" id="MBC8579447.1"/>
    </source>
</evidence>
<protein>
    <recommendedName>
        <fullName evidence="2">UPF0102 protein H8718_07885</fullName>
    </recommendedName>
</protein>
<comment type="similarity">
    <text evidence="1 2">Belongs to the UPF0102 family.</text>
</comment>
<dbReference type="CDD" id="cd20736">
    <property type="entry name" value="PoNe_Nuclease"/>
    <property type="match status" value="1"/>
</dbReference>
<dbReference type="HAMAP" id="MF_00048">
    <property type="entry name" value="UPF0102"/>
    <property type="match status" value="1"/>
</dbReference>
<dbReference type="InterPro" id="IPR011856">
    <property type="entry name" value="tRNA_endonuc-like_dom_sf"/>
</dbReference>
<sequence length="122" mass="14578">MPKSRNNFNNRQIGTYYEIRAREYLVDKGYQILTMNFRCRTGEIDMIAKDGAYTVFVEIKYRSNNKCGLPRESITYYKKQKIVKVAQYYLVYHHLGDIPCRFDVIEIYKEQINHIINAFMEG</sequence>
<accession>A0A926EJB5</accession>
<dbReference type="AlphaFoldDB" id="A0A926EJB5"/>
<dbReference type="Proteomes" id="UP000655830">
    <property type="component" value="Unassembled WGS sequence"/>
</dbReference>
<organism evidence="3 4">
    <name type="scientific">Zhenhengia yiwuensis</name>
    <dbReference type="NCBI Taxonomy" id="2763666"/>
    <lineage>
        <taxon>Bacteria</taxon>
        <taxon>Bacillati</taxon>
        <taxon>Bacillota</taxon>
        <taxon>Clostridia</taxon>
        <taxon>Lachnospirales</taxon>
        <taxon>Lachnospiraceae</taxon>
        <taxon>Zhenhengia</taxon>
    </lineage>
</organism>
<evidence type="ECO:0000256" key="2">
    <source>
        <dbReference type="HAMAP-Rule" id="MF_00048"/>
    </source>
</evidence>
<reference evidence="3" key="1">
    <citation type="submission" date="2020-08" db="EMBL/GenBank/DDBJ databases">
        <title>Genome public.</title>
        <authorList>
            <person name="Liu C."/>
            <person name="Sun Q."/>
        </authorList>
    </citation>
    <scope>NUCLEOTIDE SEQUENCE</scope>
    <source>
        <strain evidence="3">NSJ-12</strain>
    </source>
</reference>
<name>A0A926EJB5_9FIRM</name>
<dbReference type="RefSeq" id="WP_249332503.1">
    <property type="nucleotide sequence ID" value="NZ_JACRSY010000010.1"/>
</dbReference>
<dbReference type="EMBL" id="JACRSY010000010">
    <property type="protein sequence ID" value="MBC8579447.1"/>
    <property type="molecule type" value="Genomic_DNA"/>
</dbReference>
<evidence type="ECO:0000313" key="4">
    <source>
        <dbReference type="Proteomes" id="UP000655830"/>
    </source>
</evidence>
<dbReference type="NCBIfam" id="NF009150">
    <property type="entry name" value="PRK12497.1-3"/>
    <property type="match status" value="1"/>
</dbReference>
<keyword evidence="4" id="KW-1185">Reference proteome</keyword>
<dbReference type="PANTHER" id="PTHR34039">
    <property type="entry name" value="UPF0102 PROTEIN YRAN"/>
    <property type="match status" value="1"/>
</dbReference>
<dbReference type="InterPro" id="IPR011335">
    <property type="entry name" value="Restrct_endonuc-II-like"/>
</dbReference>
<evidence type="ECO:0000256" key="1">
    <source>
        <dbReference type="ARBA" id="ARBA00006738"/>
    </source>
</evidence>
<dbReference type="PANTHER" id="PTHR34039:SF1">
    <property type="entry name" value="UPF0102 PROTEIN YRAN"/>
    <property type="match status" value="1"/>
</dbReference>
<comment type="caution">
    <text evidence="3">The sequence shown here is derived from an EMBL/GenBank/DDBJ whole genome shotgun (WGS) entry which is preliminary data.</text>
</comment>
<dbReference type="Gene3D" id="3.40.1350.10">
    <property type="match status" value="1"/>
</dbReference>
<dbReference type="InterPro" id="IPR003509">
    <property type="entry name" value="UPF0102_YraN-like"/>
</dbReference>